<feature type="active site" description="Proton acceptor; specific for L-alanine" evidence="4">
    <location>
        <position position="303"/>
    </location>
</feature>
<dbReference type="RefSeq" id="WP_263342097.1">
    <property type="nucleotide sequence ID" value="NZ_JAGSYH010000009.1"/>
</dbReference>
<dbReference type="InterPro" id="IPR000821">
    <property type="entry name" value="Ala_racemase"/>
</dbReference>
<sequence>MVRRPCWVEISTHAFEDNYKLLAQACRARVSSALELLAIVKADAYGHGLSICAPAAVRAGAGWIGVTSVEEGVAARQTLRGLEPAPEILTIGGVFPGQGAEVIAHRLTPVIWEPYHLDELEAAAKATDALPGSIPVHVELDTGMSRQGVELSELGALLERFRKKDESPVRIDGIMTHLYAADERDGEATHHQLDRLENMLEQVAAAGLKPRWLHVGNSAAVLLGGAPETALASLVAIAKRHGMHAMARPGLALYGLVPEFDPPLVREELPLLDDLHKELQPALAWKTQIASVRSIGKDEVVGYNGTFVATEPMHLALLPIGYADGLKRALSNRGYVLIQGERAPIVGRISMDQTVVDVTDIPKASPGDEVVLLGPQGDETISACDHANWAETIPWEIFTSITARVERRAV</sequence>
<protein>
    <recommendedName>
        <fullName evidence="4">Alanine racemase</fullName>
        <ecNumber evidence="4">5.1.1.1</ecNumber>
    </recommendedName>
</protein>
<dbReference type="SUPFAM" id="SSF51419">
    <property type="entry name" value="PLP-binding barrel"/>
    <property type="match status" value="1"/>
</dbReference>
<keyword evidence="2 4" id="KW-0663">Pyridoxal phosphate</keyword>
<evidence type="ECO:0000256" key="1">
    <source>
        <dbReference type="ARBA" id="ARBA00001933"/>
    </source>
</evidence>
<dbReference type="Pfam" id="PF00842">
    <property type="entry name" value="Ala_racemase_C"/>
    <property type="match status" value="1"/>
</dbReference>
<evidence type="ECO:0000256" key="2">
    <source>
        <dbReference type="ARBA" id="ARBA00022898"/>
    </source>
</evidence>
<dbReference type="PROSITE" id="PS00395">
    <property type="entry name" value="ALANINE_RACEMASE"/>
    <property type="match status" value="1"/>
</dbReference>
<dbReference type="InterPro" id="IPR001608">
    <property type="entry name" value="Ala_racemase_N"/>
</dbReference>
<dbReference type="SUPFAM" id="SSF50621">
    <property type="entry name" value="Alanine racemase C-terminal domain-like"/>
    <property type="match status" value="1"/>
</dbReference>
<name>A0ABW1EJU3_9BACT</name>
<dbReference type="InterPro" id="IPR020622">
    <property type="entry name" value="Ala_racemase_pyridoxalP-BS"/>
</dbReference>
<dbReference type="HAMAP" id="MF_01201">
    <property type="entry name" value="Ala_racemase"/>
    <property type="match status" value="1"/>
</dbReference>
<feature type="domain" description="Alanine racemase C-terminal" evidence="5">
    <location>
        <begin position="282"/>
        <end position="410"/>
    </location>
</feature>
<evidence type="ECO:0000256" key="4">
    <source>
        <dbReference type="HAMAP-Rule" id="MF_01201"/>
    </source>
</evidence>
<dbReference type="GO" id="GO:0008784">
    <property type="term" value="F:alanine racemase activity"/>
    <property type="evidence" value="ECO:0007669"/>
    <property type="project" value="UniProtKB-EC"/>
</dbReference>
<dbReference type="SMART" id="SM01005">
    <property type="entry name" value="Ala_racemase_C"/>
    <property type="match status" value="1"/>
</dbReference>
<dbReference type="PANTHER" id="PTHR30511:SF0">
    <property type="entry name" value="ALANINE RACEMASE, CATABOLIC-RELATED"/>
    <property type="match status" value="1"/>
</dbReference>
<dbReference type="CDD" id="cd00430">
    <property type="entry name" value="PLPDE_III_AR"/>
    <property type="match status" value="1"/>
</dbReference>
<dbReference type="InterPro" id="IPR011079">
    <property type="entry name" value="Ala_racemase_C"/>
</dbReference>
<evidence type="ECO:0000256" key="3">
    <source>
        <dbReference type="ARBA" id="ARBA00023235"/>
    </source>
</evidence>
<dbReference type="PANTHER" id="PTHR30511">
    <property type="entry name" value="ALANINE RACEMASE"/>
    <property type="match status" value="1"/>
</dbReference>
<comment type="catalytic activity">
    <reaction evidence="4">
        <text>L-alanine = D-alanine</text>
        <dbReference type="Rhea" id="RHEA:20249"/>
        <dbReference type="ChEBI" id="CHEBI:57416"/>
        <dbReference type="ChEBI" id="CHEBI:57972"/>
        <dbReference type="EC" id="5.1.1.1"/>
    </reaction>
</comment>
<reference evidence="7" key="1">
    <citation type="journal article" date="2019" name="Int. J. Syst. Evol. Microbiol.">
        <title>The Global Catalogue of Microorganisms (GCM) 10K type strain sequencing project: providing services to taxonomists for standard genome sequencing and annotation.</title>
        <authorList>
            <consortium name="The Broad Institute Genomics Platform"/>
            <consortium name="The Broad Institute Genome Sequencing Center for Infectious Disease"/>
            <person name="Wu L."/>
            <person name="Ma J."/>
        </authorList>
    </citation>
    <scope>NUCLEOTIDE SEQUENCE [LARGE SCALE GENOMIC DNA]</scope>
    <source>
        <strain evidence="7">JCM 4087</strain>
    </source>
</reference>
<evidence type="ECO:0000313" key="7">
    <source>
        <dbReference type="Proteomes" id="UP001596091"/>
    </source>
</evidence>
<dbReference type="EMBL" id="JBHSPH010000009">
    <property type="protein sequence ID" value="MFC5864363.1"/>
    <property type="molecule type" value="Genomic_DNA"/>
</dbReference>
<dbReference type="Gene3D" id="2.40.37.10">
    <property type="entry name" value="Lyase, Ornithine Decarboxylase, Chain A, domain 1"/>
    <property type="match status" value="1"/>
</dbReference>
<dbReference type="EC" id="5.1.1.1" evidence="4"/>
<comment type="caution">
    <text evidence="6">The sequence shown here is derived from an EMBL/GenBank/DDBJ whole genome shotgun (WGS) entry which is preliminary data.</text>
</comment>
<dbReference type="InterPro" id="IPR009006">
    <property type="entry name" value="Ala_racemase/Decarboxylase_C"/>
</dbReference>
<comment type="pathway">
    <text evidence="4">Amino-acid biosynthesis; D-alanine biosynthesis; D-alanine from L-alanine: step 1/1.</text>
</comment>
<comment type="similarity">
    <text evidence="4">Belongs to the alanine racemase family.</text>
</comment>
<comment type="cofactor">
    <cofactor evidence="1 4">
        <name>pyridoxal 5'-phosphate</name>
        <dbReference type="ChEBI" id="CHEBI:597326"/>
    </cofactor>
</comment>
<feature type="modified residue" description="N6-(pyridoxal phosphate)lysine" evidence="4">
    <location>
        <position position="41"/>
    </location>
</feature>
<organism evidence="6 7">
    <name type="scientific">Acidicapsa dinghuensis</name>
    <dbReference type="NCBI Taxonomy" id="2218256"/>
    <lineage>
        <taxon>Bacteria</taxon>
        <taxon>Pseudomonadati</taxon>
        <taxon>Acidobacteriota</taxon>
        <taxon>Terriglobia</taxon>
        <taxon>Terriglobales</taxon>
        <taxon>Acidobacteriaceae</taxon>
        <taxon>Acidicapsa</taxon>
    </lineage>
</organism>
<dbReference type="PRINTS" id="PR00992">
    <property type="entry name" value="ALARACEMASE"/>
</dbReference>
<feature type="binding site" evidence="4">
    <location>
        <position position="146"/>
    </location>
    <ligand>
        <name>substrate</name>
    </ligand>
</feature>
<accession>A0ABW1EJU3</accession>
<evidence type="ECO:0000313" key="6">
    <source>
        <dbReference type="EMBL" id="MFC5864363.1"/>
    </source>
</evidence>
<dbReference type="Proteomes" id="UP001596091">
    <property type="component" value="Unassembled WGS sequence"/>
</dbReference>
<feature type="binding site" evidence="4">
    <location>
        <position position="351"/>
    </location>
    <ligand>
        <name>substrate</name>
    </ligand>
</feature>
<proteinExistence type="inferred from homology"/>
<dbReference type="Pfam" id="PF01168">
    <property type="entry name" value="Ala_racemase_N"/>
    <property type="match status" value="1"/>
</dbReference>
<keyword evidence="3 4" id="KW-0413">Isomerase</keyword>
<gene>
    <name evidence="6" type="primary">alr</name>
    <name evidence="6" type="ORF">ACFPT7_18805</name>
</gene>
<feature type="active site" description="Proton acceptor; specific for D-alanine" evidence="4">
    <location>
        <position position="41"/>
    </location>
</feature>
<dbReference type="NCBIfam" id="TIGR00492">
    <property type="entry name" value="alr"/>
    <property type="match status" value="1"/>
</dbReference>
<dbReference type="InterPro" id="IPR029066">
    <property type="entry name" value="PLP-binding_barrel"/>
</dbReference>
<comment type="function">
    <text evidence="4">Catalyzes the interconversion of L-alanine and D-alanine. May also act on other amino acids.</text>
</comment>
<dbReference type="Gene3D" id="3.20.20.10">
    <property type="entry name" value="Alanine racemase"/>
    <property type="match status" value="1"/>
</dbReference>
<keyword evidence="7" id="KW-1185">Reference proteome</keyword>
<evidence type="ECO:0000259" key="5">
    <source>
        <dbReference type="SMART" id="SM01005"/>
    </source>
</evidence>